<protein>
    <submittedName>
        <fullName evidence="2">Uncharacterized protein</fullName>
    </submittedName>
</protein>
<name>A0A284S3M8_ARMOS</name>
<keyword evidence="3" id="KW-1185">Reference proteome</keyword>
<evidence type="ECO:0000256" key="1">
    <source>
        <dbReference type="SAM" id="MobiDB-lite"/>
    </source>
</evidence>
<dbReference type="AlphaFoldDB" id="A0A284S3M8"/>
<gene>
    <name evidence="2" type="ORF">ARMOST_19101</name>
</gene>
<reference evidence="3" key="1">
    <citation type="journal article" date="2017" name="Nat. Ecol. Evol.">
        <title>Genome expansion and lineage-specific genetic innovations in the forest pathogenic fungi Armillaria.</title>
        <authorList>
            <person name="Sipos G."/>
            <person name="Prasanna A.N."/>
            <person name="Walter M.C."/>
            <person name="O'Connor E."/>
            <person name="Balint B."/>
            <person name="Krizsan K."/>
            <person name="Kiss B."/>
            <person name="Hess J."/>
            <person name="Varga T."/>
            <person name="Slot J."/>
            <person name="Riley R."/>
            <person name="Boka B."/>
            <person name="Rigling D."/>
            <person name="Barry K."/>
            <person name="Lee J."/>
            <person name="Mihaltcheva S."/>
            <person name="LaButti K."/>
            <person name="Lipzen A."/>
            <person name="Waldron R."/>
            <person name="Moloney N.M."/>
            <person name="Sperisen C."/>
            <person name="Kredics L."/>
            <person name="Vagvoelgyi C."/>
            <person name="Patrignani A."/>
            <person name="Fitzpatrick D."/>
            <person name="Nagy I."/>
            <person name="Doyle S."/>
            <person name="Anderson J.B."/>
            <person name="Grigoriev I.V."/>
            <person name="Gueldener U."/>
            <person name="Muensterkoetter M."/>
            <person name="Nagy L.G."/>
        </authorList>
    </citation>
    <scope>NUCLEOTIDE SEQUENCE [LARGE SCALE GENOMIC DNA]</scope>
    <source>
        <strain evidence="3">C18/9</strain>
    </source>
</reference>
<dbReference type="Proteomes" id="UP000219338">
    <property type="component" value="Unassembled WGS sequence"/>
</dbReference>
<feature type="region of interest" description="Disordered" evidence="1">
    <location>
        <begin position="81"/>
        <end position="101"/>
    </location>
</feature>
<sequence>MLRCSASEDFKLKVTLPNRQRINPRLQDPSQVRDVNWRHGMPEFFRAKNETFSVHDRPNMESQATFMTRSQCMRCTCHHGAPKRRKPIHISSSARRIDREPLRYAGSEKLSSVRGI</sequence>
<proteinExistence type="predicted"/>
<evidence type="ECO:0000313" key="2">
    <source>
        <dbReference type="EMBL" id="SJL15599.1"/>
    </source>
</evidence>
<dbReference type="EMBL" id="FUEG01000029">
    <property type="protein sequence ID" value="SJL15599.1"/>
    <property type="molecule type" value="Genomic_DNA"/>
</dbReference>
<evidence type="ECO:0000313" key="3">
    <source>
        <dbReference type="Proteomes" id="UP000219338"/>
    </source>
</evidence>
<accession>A0A284S3M8</accession>
<organism evidence="2 3">
    <name type="scientific">Armillaria ostoyae</name>
    <name type="common">Armillaria root rot fungus</name>
    <dbReference type="NCBI Taxonomy" id="47428"/>
    <lineage>
        <taxon>Eukaryota</taxon>
        <taxon>Fungi</taxon>
        <taxon>Dikarya</taxon>
        <taxon>Basidiomycota</taxon>
        <taxon>Agaricomycotina</taxon>
        <taxon>Agaricomycetes</taxon>
        <taxon>Agaricomycetidae</taxon>
        <taxon>Agaricales</taxon>
        <taxon>Marasmiineae</taxon>
        <taxon>Physalacriaceae</taxon>
        <taxon>Armillaria</taxon>
    </lineage>
</organism>